<keyword evidence="2" id="KW-1185">Reference proteome</keyword>
<protein>
    <submittedName>
        <fullName evidence="1">Uncharacterized protein</fullName>
    </submittedName>
</protein>
<comment type="caution">
    <text evidence="1">The sequence shown here is derived from an EMBL/GenBank/DDBJ whole genome shotgun (WGS) entry which is preliminary data.</text>
</comment>
<reference evidence="1 2" key="1">
    <citation type="submission" date="2021-06" db="EMBL/GenBank/DDBJ databases">
        <title>Caerostris extrusa draft genome.</title>
        <authorList>
            <person name="Kono N."/>
            <person name="Arakawa K."/>
        </authorList>
    </citation>
    <scope>NUCLEOTIDE SEQUENCE [LARGE SCALE GENOMIC DNA]</scope>
</reference>
<organism evidence="1 2">
    <name type="scientific">Caerostris extrusa</name>
    <name type="common">Bark spider</name>
    <name type="synonym">Caerostris bankana</name>
    <dbReference type="NCBI Taxonomy" id="172846"/>
    <lineage>
        <taxon>Eukaryota</taxon>
        <taxon>Metazoa</taxon>
        <taxon>Ecdysozoa</taxon>
        <taxon>Arthropoda</taxon>
        <taxon>Chelicerata</taxon>
        <taxon>Arachnida</taxon>
        <taxon>Araneae</taxon>
        <taxon>Araneomorphae</taxon>
        <taxon>Entelegynae</taxon>
        <taxon>Araneoidea</taxon>
        <taxon>Araneidae</taxon>
        <taxon>Caerostris</taxon>
    </lineage>
</organism>
<proteinExistence type="predicted"/>
<dbReference type="EMBL" id="BPLR01002993">
    <property type="protein sequence ID" value="GIX80027.1"/>
    <property type="molecule type" value="Genomic_DNA"/>
</dbReference>
<gene>
    <name evidence="1" type="ORF">CEXT_476121</name>
</gene>
<dbReference type="AlphaFoldDB" id="A0AAV4N5N0"/>
<name>A0AAV4N5N0_CAEEX</name>
<dbReference type="Proteomes" id="UP001054945">
    <property type="component" value="Unassembled WGS sequence"/>
</dbReference>
<evidence type="ECO:0000313" key="2">
    <source>
        <dbReference type="Proteomes" id="UP001054945"/>
    </source>
</evidence>
<sequence length="73" mass="8289">MWVFNAQEIKNDVCLPFHLISGVKQRAMRKPSRTKPVIKEGSIGRSFNDPVWRAAITHASNEPRLHRGANNAH</sequence>
<accession>A0AAV4N5N0</accession>
<evidence type="ECO:0000313" key="1">
    <source>
        <dbReference type="EMBL" id="GIX80027.1"/>
    </source>
</evidence>